<dbReference type="InterPro" id="IPR002686">
    <property type="entry name" value="Transposase_17"/>
</dbReference>
<dbReference type="GO" id="GO:0043565">
    <property type="term" value="F:sequence-specific DNA binding"/>
    <property type="evidence" value="ECO:0007669"/>
    <property type="project" value="InterPro"/>
</dbReference>
<dbReference type="Proteomes" id="UP000006695">
    <property type="component" value="Chromosome"/>
</dbReference>
<dbReference type="GO" id="GO:0006275">
    <property type="term" value="P:regulation of DNA replication"/>
    <property type="evidence" value="ECO:0007669"/>
    <property type="project" value="InterPro"/>
</dbReference>
<dbReference type="InterPro" id="IPR010921">
    <property type="entry name" value="Trp_repressor/repl_initiator"/>
</dbReference>
<dbReference type="GO" id="GO:0006313">
    <property type="term" value="P:DNA transposition"/>
    <property type="evidence" value="ECO:0007669"/>
    <property type="project" value="InterPro"/>
</dbReference>
<accession>A5GBJ5</accession>
<evidence type="ECO:0000313" key="4">
    <source>
        <dbReference type="Proteomes" id="UP000006695"/>
    </source>
</evidence>
<name>A5GBJ5_GEOUR</name>
<dbReference type="Gene3D" id="1.10.1750.10">
    <property type="match status" value="1"/>
</dbReference>
<gene>
    <name evidence="3" type="ordered locus">Gura_0845</name>
</gene>
<dbReference type="InterPro" id="IPR036515">
    <property type="entry name" value="Transposase_17_sf"/>
</dbReference>
<evidence type="ECO:0000259" key="1">
    <source>
        <dbReference type="SMART" id="SM00760"/>
    </source>
</evidence>
<dbReference type="SUPFAM" id="SSF48295">
    <property type="entry name" value="TrpR-like"/>
    <property type="match status" value="1"/>
</dbReference>
<dbReference type="AlphaFoldDB" id="A5GBJ5"/>
<dbReference type="SMART" id="SM00760">
    <property type="entry name" value="Bac_DnaA_C"/>
    <property type="match status" value="1"/>
</dbReference>
<dbReference type="Gene3D" id="3.30.70.1290">
    <property type="entry name" value="Transposase IS200-like"/>
    <property type="match status" value="1"/>
</dbReference>
<evidence type="ECO:0000313" key="3">
    <source>
        <dbReference type="EMBL" id="ABQ25052.1"/>
    </source>
</evidence>
<dbReference type="GO" id="GO:0004803">
    <property type="term" value="F:transposase activity"/>
    <property type="evidence" value="ECO:0007669"/>
    <property type="project" value="InterPro"/>
</dbReference>
<sequence>MPRAARLDIPGVLQHVIVRGVERRDIFLDDDDRQSFLDRFSSLLIQTGTECLAWSFLTNHAHMLLRPTQGKLGHLMRRLLTGYAVTFNLRHHRSGHLFQNRYKSIICEEDPYLLELVRYIHLNPLRAGIVKDTVELNEYPWSGHAVLMGRREMPGQNVEEVLRYFGQRKKLAQEKYQSFVADGITLGRREELVGGGLKRVLKLVGGELITAYDDRILGRAEFVEQLKQEKEVSERLDLRMPLAQLVTLVAEVADVEPEALGQRRRGALISDAKSIICYLAARRIGYSGETVAKALGITRSGVCRGASRGAALLAQNSGKWGGVEEQINKSTTSP</sequence>
<evidence type="ECO:0008006" key="5">
    <source>
        <dbReference type="Google" id="ProtNLM"/>
    </source>
</evidence>
<reference evidence="3 4" key="1">
    <citation type="submission" date="2007-05" db="EMBL/GenBank/DDBJ databases">
        <title>Complete sequence of Geobacter uraniireducens Rf4.</title>
        <authorList>
            <consortium name="US DOE Joint Genome Institute"/>
            <person name="Copeland A."/>
            <person name="Lucas S."/>
            <person name="Lapidus A."/>
            <person name="Barry K."/>
            <person name="Detter J.C."/>
            <person name="Glavina del Rio T."/>
            <person name="Hammon N."/>
            <person name="Israni S."/>
            <person name="Dalin E."/>
            <person name="Tice H."/>
            <person name="Pitluck S."/>
            <person name="Chertkov O."/>
            <person name="Brettin T."/>
            <person name="Bruce D."/>
            <person name="Han C."/>
            <person name="Schmutz J."/>
            <person name="Larimer F."/>
            <person name="Land M."/>
            <person name="Hauser L."/>
            <person name="Kyrpides N."/>
            <person name="Mikhailova N."/>
            <person name="Shelobolina E."/>
            <person name="Aklujkar M."/>
            <person name="Lovley D."/>
            <person name="Richardson P."/>
        </authorList>
    </citation>
    <scope>NUCLEOTIDE SEQUENCE [LARGE SCALE GENOMIC DNA]</scope>
    <source>
        <strain evidence="3 4">Rf4</strain>
    </source>
</reference>
<organism evidence="3 4">
    <name type="scientific">Geotalea uraniireducens (strain Rf4)</name>
    <name type="common">Geobacter uraniireducens</name>
    <dbReference type="NCBI Taxonomy" id="351605"/>
    <lineage>
        <taxon>Bacteria</taxon>
        <taxon>Pseudomonadati</taxon>
        <taxon>Thermodesulfobacteriota</taxon>
        <taxon>Desulfuromonadia</taxon>
        <taxon>Geobacterales</taxon>
        <taxon>Geobacteraceae</taxon>
        <taxon>Geotalea</taxon>
    </lineage>
</organism>
<dbReference type="Pfam" id="PF01797">
    <property type="entry name" value="Y1_Tnp"/>
    <property type="match status" value="1"/>
</dbReference>
<dbReference type="HOGENOM" id="CLU_068226_0_1_7"/>
<dbReference type="GO" id="GO:0005524">
    <property type="term" value="F:ATP binding"/>
    <property type="evidence" value="ECO:0007669"/>
    <property type="project" value="InterPro"/>
</dbReference>
<dbReference type="EMBL" id="CP000698">
    <property type="protein sequence ID" value="ABQ25052.1"/>
    <property type="molecule type" value="Genomic_DNA"/>
</dbReference>
<dbReference type="OrthoDB" id="9800147at2"/>
<feature type="domain" description="Transposase IS200-like" evidence="2">
    <location>
        <begin position="9"/>
        <end position="123"/>
    </location>
</feature>
<dbReference type="SUPFAM" id="SSF143422">
    <property type="entry name" value="Transposase IS200-like"/>
    <property type="match status" value="1"/>
</dbReference>
<dbReference type="SMART" id="SM01321">
    <property type="entry name" value="Y1_Tnp"/>
    <property type="match status" value="1"/>
</dbReference>
<evidence type="ECO:0000259" key="2">
    <source>
        <dbReference type="SMART" id="SM01321"/>
    </source>
</evidence>
<dbReference type="PANTHER" id="PTHR34322:SF2">
    <property type="entry name" value="TRANSPOSASE IS200-LIKE DOMAIN-CONTAINING PROTEIN"/>
    <property type="match status" value="1"/>
</dbReference>
<dbReference type="PANTHER" id="PTHR34322">
    <property type="entry name" value="TRANSPOSASE, Y1_TNP DOMAIN-CONTAINING"/>
    <property type="match status" value="1"/>
</dbReference>
<dbReference type="GO" id="GO:0006270">
    <property type="term" value="P:DNA replication initiation"/>
    <property type="evidence" value="ECO:0007669"/>
    <property type="project" value="InterPro"/>
</dbReference>
<feature type="domain" description="Chromosomal replication initiator DnaA C-terminal" evidence="1">
    <location>
        <begin position="241"/>
        <end position="309"/>
    </location>
</feature>
<protein>
    <recommendedName>
        <fullName evidence="5">Transposase</fullName>
    </recommendedName>
</protein>
<dbReference type="KEGG" id="gur:Gura_0845"/>
<dbReference type="STRING" id="351605.Gura_0845"/>
<dbReference type="InterPro" id="IPR013159">
    <property type="entry name" value="DnaA_C"/>
</dbReference>
<keyword evidence="4" id="KW-1185">Reference proteome</keyword>
<proteinExistence type="predicted"/>